<gene>
    <name evidence="1" type="ORF">E5Q11_17260</name>
</gene>
<organism evidence="1 2">
    <name type="scientific">Marinobacter confluentis</name>
    <dbReference type="NCBI Taxonomy" id="1697557"/>
    <lineage>
        <taxon>Bacteria</taxon>
        <taxon>Pseudomonadati</taxon>
        <taxon>Pseudomonadota</taxon>
        <taxon>Gammaproteobacteria</taxon>
        <taxon>Pseudomonadales</taxon>
        <taxon>Marinobacteraceae</taxon>
        <taxon>Marinobacter</taxon>
    </lineage>
</organism>
<dbReference type="Proteomes" id="UP000298325">
    <property type="component" value="Unassembled WGS sequence"/>
</dbReference>
<dbReference type="OrthoDB" id="4552311at2"/>
<evidence type="ECO:0000313" key="2">
    <source>
        <dbReference type="Proteomes" id="UP000298325"/>
    </source>
</evidence>
<protein>
    <submittedName>
        <fullName evidence="1">Uncharacterized protein</fullName>
    </submittedName>
</protein>
<keyword evidence="2" id="KW-1185">Reference proteome</keyword>
<dbReference type="EMBL" id="SRPF01000010">
    <property type="protein sequence ID" value="TGN37918.1"/>
    <property type="molecule type" value="Genomic_DNA"/>
</dbReference>
<name>A0A4Z1CE07_9GAMM</name>
<sequence>MEVVGVGPKHSEMRHESDISGVVQSADGLTIFINTVTESGQRIDLKVHFQWVRGYRYLDEGDLQYYWKTQEFTVPQHVFRILSGGWSNGEALQPDTLSVSTALEIKEWFIATTNGCMNVLSGSDPTVEYVNA</sequence>
<evidence type="ECO:0000313" key="1">
    <source>
        <dbReference type="EMBL" id="TGN37918.1"/>
    </source>
</evidence>
<dbReference type="RefSeq" id="WP_135804699.1">
    <property type="nucleotide sequence ID" value="NZ_SRPF01000010.1"/>
</dbReference>
<dbReference type="AlphaFoldDB" id="A0A4Z1CE07"/>
<accession>A0A4Z1CE07</accession>
<reference evidence="1 2" key="1">
    <citation type="submission" date="2019-04" db="EMBL/GenBank/DDBJ databases">
        <authorList>
            <person name="Park S."/>
            <person name="Yoon J.-H."/>
        </authorList>
    </citation>
    <scope>NUCLEOTIDE SEQUENCE [LARGE SCALE GENOMIC DNA]</scope>
    <source>
        <strain evidence="1 2">HJM-18</strain>
    </source>
</reference>
<proteinExistence type="predicted"/>
<comment type="caution">
    <text evidence="1">The sequence shown here is derived from an EMBL/GenBank/DDBJ whole genome shotgun (WGS) entry which is preliminary data.</text>
</comment>